<name>A0A966LY52_9PROT</name>
<dbReference type="Proteomes" id="UP000747791">
    <property type="component" value="Unassembled WGS sequence"/>
</dbReference>
<evidence type="ECO:0000313" key="2">
    <source>
        <dbReference type="Proteomes" id="UP000747791"/>
    </source>
</evidence>
<dbReference type="Gene3D" id="1.10.3090.10">
    <property type="entry name" value="cca-adding enzyme, domain 2"/>
    <property type="match status" value="1"/>
</dbReference>
<organism evidence="1 2">
    <name type="scientific">Candidatus Fonsibacter lacus</name>
    <dbReference type="NCBI Taxonomy" id="2576439"/>
    <lineage>
        <taxon>Bacteria</taxon>
        <taxon>Pseudomonadati</taxon>
        <taxon>Pseudomonadota</taxon>
        <taxon>Alphaproteobacteria</taxon>
        <taxon>Candidatus Pelagibacterales</taxon>
        <taxon>Candidatus Pelagibacterales incertae sedis</taxon>
        <taxon>Candidatus Fonsibacter</taxon>
    </lineage>
</organism>
<dbReference type="EMBL" id="RGOB01000181">
    <property type="protein sequence ID" value="NCU53522.1"/>
    <property type="molecule type" value="Genomic_DNA"/>
</dbReference>
<gene>
    <name evidence="1" type="ORF">EBX74_04475</name>
</gene>
<dbReference type="SUPFAM" id="SSF81891">
    <property type="entry name" value="Poly A polymerase C-terminal region-like"/>
    <property type="match status" value="1"/>
</dbReference>
<reference evidence="1" key="1">
    <citation type="submission" date="2018-10" db="EMBL/GenBank/DDBJ databases">
        <title>Iterative Subtractive Binning of Freshwater Chronoseries Metagenomes Recovers Nearly Complete Genomes from over Four Hundred Novel Species.</title>
        <authorList>
            <person name="Rodriguez-R L.M."/>
            <person name="Tsementzi D."/>
            <person name="Luo C."/>
            <person name="Konstantinidis K.T."/>
        </authorList>
    </citation>
    <scope>NUCLEOTIDE SEQUENCE</scope>
    <source>
        <strain evidence="1">WB8_2A_004</strain>
    </source>
</reference>
<proteinExistence type="predicted"/>
<sequence>RRQMYVYKKNLALNFLNFIFCVEKKINFKIFLRYRLFINKFKVPKFPISGDFLIKKGFKQGKQLGKKLELLEEYWIKNNFKLNLSNI</sequence>
<evidence type="ECO:0000313" key="1">
    <source>
        <dbReference type="EMBL" id="NCU53522.1"/>
    </source>
</evidence>
<comment type="caution">
    <text evidence="1">The sequence shown here is derived from an EMBL/GenBank/DDBJ whole genome shotgun (WGS) entry which is preliminary data.</text>
</comment>
<feature type="non-terminal residue" evidence="1">
    <location>
        <position position="1"/>
    </location>
</feature>
<accession>A0A966LY52</accession>
<protein>
    <submittedName>
        <fullName evidence="1">Uncharacterized protein</fullName>
    </submittedName>
</protein>
<dbReference type="AlphaFoldDB" id="A0A966LY52"/>